<dbReference type="Proteomes" id="UP001151760">
    <property type="component" value="Unassembled WGS sequence"/>
</dbReference>
<feature type="region of interest" description="Disordered" evidence="1">
    <location>
        <begin position="211"/>
        <end position="242"/>
    </location>
</feature>
<organism evidence="2 3">
    <name type="scientific">Tanacetum coccineum</name>
    <dbReference type="NCBI Taxonomy" id="301880"/>
    <lineage>
        <taxon>Eukaryota</taxon>
        <taxon>Viridiplantae</taxon>
        <taxon>Streptophyta</taxon>
        <taxon>Embryophyta</taxon>
        <taxon>Tracheophyta</taxon>
        <taxon>Spermatophyta</taxon>
        <taxon>Magnoliopsida</taxon>
        <taxon>eudicotyledons</taxon>
        <taxon>Gunneridae</taxon>
        <taxon>Pentapetalae</taxon>
        <taxon>asterids</taxon>
        <taxon>campanulids</taxon>
        <taxon>Asterales</taxon>
        <taxon>Asteraceae</taxon>
        <taxon>Asteroideae</taxon>
        <taxon>Anthemideae</taxon>
        <taxon>Anthemidinae</taxon>
        <taxon>Tanacetum</taxon>
    </lineage>
</organism>
<protein>
    <submittedName>
        <fullName evidence="2">Uncharacterized protein</fullName>
    </submittedName>
</protein>
<feature type="compositionally biased region" description="Basic and acidic residues" evidence="1">
    <location>
        <begin position="226"/>
        <end position="235"/>
    </location>
</feature>
<evidence type="ECO:0000256" key="1">
    <source>
        <dbReference type="SAM" id="MobiDB-lite"/>
    </source>
</evidence>
<dbReference type="EMBL" id="BQNB010017929">
    <property type="protein sequence ID" value="GJT68781.1"/>
    <property type="molecule type" value="Genomic_DNA"/>
</dbReference>
<evidence type="ECO:0000313" key="3">
    <source>
        <dbReference type="Proteomes" id="UP001151760"/>
    </source>
</evidence>
<name>A0ABQ5FZI5_9ASTR</name>
<sequence>MSALLGYSTFRCVLRFEGVTDWYQSQGYREPVIMSSATSAVTYTSVYTDSDPRLSPARAFWGTDERSPENPQTPPSSSGRGMRCEPLFEQAQDPDSEYVPEQGHLDMFYESDPEVGSKEYDVDETEEFRLTILWNDEEERRTRRTEEHLLQLTLTTVYKPVDEPFFPYQREQSIIPPPSTNITIGARITVRPQTSISLPPELEVERLLTMTTPSPSPPISLSPPSAEERLARDDIPESEQPPRKRLYLSTIGSRYEIGESSTARPTRGRGIDYGFVSTVDAEERQQGIRDVRYGIRGTWVDPAEAVSRE</sequence>
<reference evidence="2" key="2">
    <citation type="submission" date="2022-01" db="EMBL/GenBank/DDBJ databases">
        <authorList>
            <person name="Yamashiro T."/>
            <person name="Shiraishi A."/>
            <person name="Satake H."/>
            <person name="Nakayama K."/>
        </authorList>
    </citation>
    <scope>NUCLEOTIDE SEQUENCE</scope>
</reference>
<accession>A0ABQ5FZI5</accession>
<gene>
    <name evidence="2" type="ORF">Tco_1020261</name>
</gene>
<keyword evidence="3" id="KW-1185">Reference proteome</keyword>
<evidence type="ECO:0000313" key="2">
    <source>
        <dbReference type="EMBL" id="GJT68781.1"/>
    </source>
</evidence>
<comment type="caution">
    <text evidence="2">The sequence shown here is derived from an EMBL/GenBank/DDBJ whole genome shotgun (WGS) entry which is preliminary data.</text>
</comment>
<proteinExistence type="predicted"/>
<reference evidence="2" key="1">
    <citation type="journal article" date="2022" name="Int. J. Mol. Sci.">
        <title>Draft Genome of Tanacetum Coccineum: Genomic Comparison of Closely Related Tanacetum-Family Plants.</title>
        <authorList>
            <person name="Yamashiro T."/>
            <person name="Shiraishi A."/>
            <person name="Nakayama K."/>
            <person name="Satake H."/>
        </authorList>
    </citation>
    <scope>NUCLEOTIDE SEQUENCE</scope>
</reference>
<feature type="region of interest" description="Disordered" evidence="1">
    <location>
        <begin position="57"/>
        <end position="83"/>
    </location>
</feature>